<feature type="non-terminal residue" evidence="1">
    <location>
        <position position="61"/>
    </location>
</feature>
<evidence type="ECO:0000313" key="2">
    <source>
        <dbReference type="Proteomes" id="UP001178461"/>
    </source>
</evidence>
<feature type="non-terminal residue" evidence="1">
    <location>
        <position position="1"/>
    </location>
</feature>
<protein>
    <submittedName>
        <fullName evidence="1">Uncharacterized protein</fullName>
    </submittedName>
</protein>
<dbReference type="AlphaFoldDB" id="A0AA35KVW2"/>
<gene>
    <name evidence="1" type="ORF">PODLI_1B028497</name>
</gene>
<accession>A0AA35KVW2</accession>
<name>A0AA35KVW2_9SAUR</name>
<organism evidence="1 2">
    <name type="scientific">Podarcis lilfordi</name>
    <name type="common">Lilford's wall lizard</name>
    <dbReference type="NCBI Taxonomy" id="74358"/>
    <lineage>
        <taxon>Eukaryota</taxon>
        <taxon>Metazoa</taxon>
        <taxon>Chordata</taxon>
        <taxon>Craniata</taxon>
        <taxon>Vertebrata</taxon>
        <taxon>Euteleostomi</taxon>
        <taxon>Lepidosauria</taxon>
        <taxon>Squamata</taxon>
        <taxon>Bifurcata</taxon>
        <taxon>Unidentata</taxon>
        <taxon>Episquamata</taxon>
        <taxon>Laterata</taxon>
        <taxon>Lacertibaenia</taxon>
        <taxon>Lacertidae</taxon>
        <taxon>Podarcis</taxon>
    </lineage>
</organism>
<dbReference type="EMBL" id="OX395135">
    <property type="protein sequence ID" value="CAI5785286.1"/>
    <property type="molecule type" value="Genomic_DNA"/>
</dbReference>
<dbReference type="Proteomes" id="UP001178461">
    <property type="component" value="Chromosome 10"/>
</dbReference>
<proteinExistence type="predicted"/>
<evidence type="ECO:0000313" key="1">
    <source>
        <dbReference type="EMBL" id="CAI5785286.1"/>
    </source>
</evidence>
<reference evidence="1" key="1">
    <citation type="submission" date="2022-12" db="EMBL/GenBank/DDBJ databases">
        <authorList>
            <person name="Alioto T."/>
            <person name="Alioto T."/>
            <person name="Gomez Garrido J."/>
        </authorList>
    </citation>
    <scope>NUCLEOTIDE SEQUENCE</scope>
</reference>
<keyword evidence="2" id="KW-1185">Reference proteome</keyword>
<sequence length="61" mass="7200">FCRLTFLRRFRLSRSKTSQLWRVALTEEKSECYGAKNTLNWCQILLTGPVAKHFIGLNQLR</sequence>